<protein>
    <submittedName>
        <fullName evidence="6">Threonine aldolase</fullName>
    </submittedName>
</protein>
<name>A0A916TUM5_9SPHN</name>
<reference evidence="6" key="2">
    <citation type="submission" date="2020-09" db="EMBL/GenBank/DDBJ databases">
        <authorList>
            <person name="Sun Q."/>
            <person name="Zhou Y."/>
        </authorList>
    </citation>
    <scope>NUCLEOTIDE SEQUENCE</scope>
    <source>
        <strain evidence="6">CGMCC 1.15095</strain>
    </source>
</reference>
<dbReference type="GO" id="GO:0016829">
    <property type="term" value="F:lyase activity"/>
    <property type="evidence" value="ECO:0007669"/>
    <property type="project" value="InterPro"/>
</dbReference>
<dbReference type="InterPro" id="IPR015422">
    <property type="entry name" value="PyrdxlP-dep_Trfase_small"/>
</dbReference>
<feature type="domain" description="Aromatic amino acid beta-eliminating lyase/threonine aldolase" evidence="5">
    <location>
        <begin position="12"/>
        <end position="299"/>
    </location>
</feature>
<evidence type="ECO:0000256" key="3">
    <source>
        <dbReference type="ARBA" id="ARBA00011881"/>
    </source>
</evidence>
<dbReference type="Gene3D" id="3.90.1150.10">
    <property type="entry name" value="Aspartate Aminotransferase, domain 1"/>
    <property type="match status" value="1"/>
</dbReference>
<evidence type="ECO:0000256" key="4">
    <source>
        <dbReference type="ARBA" id="ARBA00022898"/>
    </source>
</evidence>
<organism evidence="6 7">
    <name type="scientific">Novosphingobium endophyticum</name>
    <dbReference type="NCBI Taxonomy" id="1955250"/>
    <lineage>
        <taxon>Bacteria</taxon>
        <taxon>Pseudomonadati</taxon>
        <taxon>Pseudomonadota</taxon>
        <taxon>Alphaproteobacteria</taxon>
        <taxon>Sphingomonadales</taxon>
        <taxon>Sphingomonadaceae</taxon>
        <taxon>Novosphingobium</taxon>
    </lineage>
</organism>
<dbReference type="AlphaFoldDB" id="A0A916TUM5"/>
<dbReference type="InterPro" id="IPR015424">
    <property type="entry name" value="PyrdxlP-dep_Trfase"/>
</dbReference>
<dbReference type="Gene3D" id="3.40.640.10">
    <property type="entry name" value="Type I PLP-dependent aspartate aminotransferase-like (Major domain)"/>
    <property type="match status" value="1"/>
</dbReference>
<evidence type="ECO:0000256" key="1">
    <source>
        <dbReference type="ARBA" id="ARBA00001933"/>
    </source>
</evidence>
<comment type="subunit">
    <text evidence="3">Homotetramer.</text>
</comment>
<comment type="cofactor">
    <cofactor evidence="1">
        <name>pyridoxal 5'-phosphate</name>
        <dbReference type="ChEBI" id="CHEBI:597326"/>
    </cofactor>
</comment>
<dbReference type="InterPro" id="IPR001597">
    <property type="entry name" value="ArAA_b-elim_lyase/Thr_aldolase"/>
</dbReference>
<dbReference type="Proteomes" id="UP000608154">
    <property type="component" value="Unassembled WGS sequence"/>
</dbReference>
<dbReference type="PANTHER" id="PTHR48097:SF5">
    <property type="entry name" value="LOW SPECIFICITY L-THREONINE ALDOLASE"/>
    <property type="match status" value="1"/>
</dbReference>
<dbReference type="GO" id="GO:0006520">
    <property type="term" value="P:amino acid metabolic process"/>
    <property type="evidence" value="ECO:0007669"/>
    <property type="project" value="InterPro"/>
</dbReference>
<dbReference type="RefSeq" id="WP_188772675.1">
    <property type="nucleotide sequence ID" value="NZ_BMHK01000031.1"/>
</dbReference>
<reference evidence="6" key="1">
    <citation type="journal article" date="2014" name="Int. J. Syst. Evol. Microbiol.">
        <title>Complete genome sequence of Corynebacterium casei LMG S-19264T (=DSM 44701T), isolated from a smear-ripened cheese.</title>
        <authorList>
            <consortium name="US DOE Joint Genome Institute (JGI-PGF)"/>
            <person name="Walter F."/>
            <person name="Albersmeier A."/>
            <person name="Kalinowski J."/>
            <person name="Ruckert C."/>
        </authorList>
    </citation>
    <scope>NUCLEOTIDE SEQUENCE</scope>
    <source>
        <strain evidence="6">CGMCC 1.15095</strain>
    </source>
</reference>
<dbReference type="PANTHER" id="PTHR48097">
    <property type="entry name" value="L-THREONINE ALDOLASE-RELATED"/>
    <property type="match status" value="1"/>
</dbReference>
<proteinExistence type="inferred from homology"/>
<evidence type="ECO:0000259" key="5">
    <source>
        <dbReference type="Pfam" id="PF01212"/>
    </source>
</evidence>
<keyword evidence="7" id="KW-1185">Reference proteome</keyword>
<evidence type="ECO:0000313" key="6">
    <source>
        <dbReference type="EMBL" id="GGC11718.1"/>
    </source>
</evidence>
<dbReference type="InterPro" id="IPR015421">
    <property type="entry name" value="PyrdxlP-dep_Trfase_major"/>
</dbReference>
<dbReference type="SUPFAM" id="SSF53383">
    <property type="entry name" value="PLP-dependent transferases"/>
    <property type="match status" value="1"/>
</dbReference>
<evidence type="ECO:0000313" key="7">
    <source>
        <dbReference type="Proteomes" id="UP000608154"/>
    </source>
</evidence>
<comment type="caution">
    <text evidence="6">The sequence shown here is derived from an EMBL/GenBank/DDBJ whole genome shotgun (WGS) entry which is preliminary data.</text>
</comment>
<dbReference type="EMBL" id="BMHK01000031">
    <property type="protein sequence ID" value="GGC11718.1"/>
    <property type="molecule type" value="Genomic_DNA"/>
</dbReference>
<gene>
    <name evidence="6" type="ORF">GCM10011494_33150</name>
</gene>
<comment type="similarity">
    <text evidence="2">Belongs to the threonine aldolase family.</text>
</comment>
<accession>A0A916TUM5</accession>
<keyword evidence="4" id="KW-0663">Pyridoxal phosphate</keyword>
<sequence>MYDEPAPVGRSFASDNAAGVHPAVMQALERANHGHALAYGNDPWTKAITARLREEFGGAAEALLVFGGTGANLVGLRPFVDSYQAVICAASAHIWLDECGAPERFLGAKLIPVPTKDGKLTPQAVQPYLRGFGVVHHVQPRVISVAQPTEWGTVYTPEELTELAELAHNHGMVLHVDGARLANAAAALDLPLEALGAATGIDVLTFGGTKNGLLAGEAVLLFDSERTAAAAFFRKQAAQLASKMRFLAAQFDALLTDRLWFGLASHANAMAKMLAAGLASLPDVSLAQPVETNVVFAQMPAGRMTALQARHPFHCWDEQRSIGRIMTAWDTQEADVEAFLLAAREVLNGR</sequence>
<dbReference type="Pfam" id="PF01212">
    <property type="entry name" value="Beta_elim_lyase"/>
    <property type="match status" value="1"/>
</dbReference>
<evidence type="ECO:0000256" key="2">
    <source>
        <dbReference type="ARBA" id="ARBA00006966"/>
    </source>
</evidence>